<dbReference type="AlphaFoldDB" id="A0AAD6Z5G4"/>
<dbReference type="Proteomes" id="UP001218218">
    <property type="component" value="Unassembled WGS sequence"/>
</dbReference>
<protein>
    <recommendedName>
        <fullName evidence="4">Secreted protein</fullName>
    </recommendedName>
</protein>
<name>A0AAD6Z5G4_9AGAR</name>
<evidence type="ECO:0000313" key="2">
    <source>
        <dbReference type="EMBL" id="KAJ7308673.1"/>
    </source>
</evidence>
<comment type="caution">
    <text evidence="2">The sequence shown here is derived from an EMBL/GenBank/DDBJ whole genome shotgun (WGS) entry which is preliminary data.</text>
</comment>
<feature type="chain" id="PRO_5042202269" description="Secreted protein" evidence="1">
    <location>
        <begin position="23"/>
        <end position="81"/>
    </location>
</feature>
<reference evidence="2" key="1">
    <citation type="submission" date="2023-03" db="EMBL/GenBank/DDBJ databases">
        <title>Massive genome expansion in bonnet fungi (Mycena s.s.) driven by repeated elements and novel gene families across ecological guilds.</title>
        <authorList>
            <consortium name="Lawrence Berkeley National Laboratory"/>
            <person name="Harder C.B."/>
            <person name="Miyauchi S."/>
            <person name="Viragh M."/>
            <person name="Kuo A."/>
            <person name="Thoen E."/>
            <person name="Andreopoulos B."/>
            <person name="Lu D."/>
            <person name="Skrede I."/>
            <person name="Drula E."/>
            <person name="Henrissat B."/>
            <person name="Morin E."/>
            <person name="Kohler A."/>
            <person name="Barry K."/>
            <person name="LaButti K."/>
            <person name="Morin E."/>
            <person name="Salamov A."/>
            <person name="Lipzen A."/>
            <person name="Mereny Z."/>
            <person name="Hegedus B."/>
            <person name="Baldrian P."/>
            <person name="Stursova M."/>
            <person name="Weitz H."/>
            <person name="Taylor A."/>
            <person name="Grigoriev I.V."/>
            <person name="Nagy L.G."/>
            <person name="Martin F."/>
            <person name="Kauserud H."/>
        </authorList>
    </citation>
    <scope>NUCLEOTIDE SEQUENCE</scope>
    <source>
        <strain evidence="2">CBHHK002</strain>
    </source>
</reference>
<proteinExistence type="predicted"/>
<keyword evidence="3" id="KW-1185">Reference proteome</keyword>
<evidence type="ECO:0000256" key="1">
    <source>
        <dbReference type="SAM" id="SignalP"/>
    </source>
</evidence>
<organism evidence="2 3">
    <name type="scientific">Mycena albidolilacea</name>
    <dbReference type="NCBI Taxonomy" id="1033008"/>
    <lineage>
        <taxon>Eukaryota</taxon>
        <taxon>Fungi</taxon>
        <taxon>Dikarya</taxon>
        <taxon>Basidiomycota</taxon>
        <taxon>Agaricomycotina</taxon>
        <taxon>Agaricomycetes</taxon>
        <taxon>Agaricomycetidae</taxon>
        <taxon>Agaricales</taxon>
        <taxon>Marasmiineae</taxon>
        <taxon>Mycenaceae</taxon>
        <taxon>Mycena</taxon>
    </lineage>
</organism>
<dbReference type="EMBL" id="JARIHO010000084">
    <property type="protein sequence ID" value="KAJ7308673.1"/>
    <property type="molecule type" value="Genomic_DNA"/>
</dbReference>
<gene>
    <name evidence="2" type="ORF">DFH08DRAFT_488098</name>
</gene>
<sequence length="81" mass="9054">MSARLSCTFIHSLLLTIHRLSSMTVLLRTRAMCVRRGCVLPPLSLPVSDLHGFQVLSRTATPPHTHRQFSVHLSPPLVKQT</sequence>
<evidence type="ECO:0000313" key="3">
    <source>
        <dbReference type="Proteomes" id="UP001218218"/>
    </source>
</evidence>
<accession>A0AAD6Z5G4</accession>
<keyword evidence="1" id="KW-0732">Signal</keyword>
<evidence type="ECO:0008006" key="4">
    <source>
        <dbReference type="Google" id="ProtNLM"/>
    </source>
</evidence>
<feature type="signal peptide" evidence="1">
    <location>
        <begin position="1"/>
        <end position="22"/>
    </location>
</feature>